<dbReference type="Pfam" id="PF00703">
    <property type="entry name" value="Glyco_hydro_2"/>
    <property type="match status" value="1"/>
</dbReference>
<dbReference type="PANTHER" id="PTHR42732">
    <property type="entry name" value="BETA-GALACTOSIDASE"/>
    <property type="match status" value="1"/>
</dbReference>
<sequence>MKTRLIIFVLAMLTSCQFQTEKQEYFADRSQPFDQGWLFAKDSVGNAQQPVYDDSKWQEIELPHDWSINDLPNQNDEHIIGPFNKRSLGFTQTGFTMGGTGWYRKTFKTGDGLNNKQVTINFDGVYMNSDVWLNGYHLGNHPHGYTPFHYDLTPYLNPVGQENVLAVRVKNEGRNSRWYSGSGIYRHVWLTITENIHVVPWGIYITTSEVSDKKATVNIQTTVESKQPLLTNMILVTTILSSKGQVVGESKQELALDINEAKIVEQNIKVTTPLLWSVETPHLYNAVTEIKKGDTVLDKINTQFGIRTIQVDAKNGLRINGNNILLRGGCIHHDNGLLGAAAIDRAEERKIELLKANGFNAIRSSHNPPSSHLLNACDRIGMLVIDEAFDMWEEPKIPDDYHLNFRDRWQRDLQAMVLRDRNHPSVIMWSIGNEIRERVDTSGLRITKQLAKEVRRLDPTRPVTAALCEYWEPANKDKKWSETEPAFELLDVAGYNYLWQLYEQDHQQFPDRIILGTETLPNEALENWNMAENHPYVIGDFVWTAMDYLGEASVGRAYYDKKERNRPTMGWPWYNAWCGDIDLIGQKKPQSYYRDVVWRNRPIAMAVHEPIPDGMVENISRWGWPQEWQSWTWSGSEGKSLQVRVFSRAPMVRLLLNGRTIGEQAIADTSITAVFDVPYQPGTLKAVNVENGKETAVIELKTAGIPHGLRLIADRTNINADRNDLSYITVEIVDENNQLVPNFEIPVQFSIEGVGEIAAVGNADPTDMASFHTMERKTFNGRCLAIVRPKGNAGVIKLTATSEGLIMAQILIKCH</sequence>
<dbReference type="InterPro" id="IPR008979">
    <property type="entry name" value="Galactose-bd-like_sf"/>
</dbReference>
<organism evidence="9 10">
    <name type="scientific">Draconibacterium halophilum</name>
    <dbReference type="NCBI Taxonomy" id="2706887"/>
    <lineage>
        <taxon>Bacteria</taxon>
        <taxon>Pseudomonadati</taxon>
        <taxon>Bacteroidota</taxon>
        <taxon>Bacteroidia</taxon>
        <taxon>Marinilabiliales</taxon>
        <taxon>Prolixibacteraceae</taxon>
        <taxon>Draconibacterium</taxon>
    </lineage>
</organism>
<dbReference type="SUPFAM" id="SSF49785">
    <property type="entry name" value="Galactose-binding domain-like"/>
    <property type="match status" value="1"/>
</dbReference>
<dbReference type="InterPro" id="IPR006102">
    <property type="entry name" value="Ig-like_GH2"/>
</dbReference>
<keyword evidence="3" id="KW-0326">Glycosidase</keyword>
<dbReference type="PRINTS" id="PR00132">
    <property type="entry name" value="GLHYDRLASE2"/>
</dbReference>
<proteinExistence type="inferred from homology"/>
<evidence type="ECO:0000313" key="10">
    <source>
        <dbReference type="Proteomes" id="UP000474630"/>
    </source>
</evidence>
<dbReference type="InterPro" id="IPR013783">
    <property type="entry name" value="Ig-like_fold"/>
</dbReference>
<evidence type="ECO:0000256" key="1">
    <source>
        <dbReference type="ARBA" id="ARBA00007401"/>
    </source>
</evidence>
<dbReference type="InterPro" id="IPR032311">
    <property type="entry name" value="DUF4982"/>
</dbReference>
<feature type="domain" description="Glycoside hydrolase family 2 catalytic" evidence="5">
    <location>
        <begin position="315"/>
        <end position="574"/>
    </location>
</feature>
<evidence type="ECO:0000313" key="9">
    <source>
        <dbReference type="EMBL" id="QIA09146.1"/>
    </source>
</evidence>
<dbReference type="SUPFAM" id="SSF51445">
    <property type="entry name" value="(Trans)glycosidases"/>
    <property type="match status" value="1"/>
</dbReference>
<protein>
    <submittedName>
        <fullName evidence="9">Glycoside hydrolase family 2 protein</fullName>
    </submittedName>
</protein>
<feature type="domain" description="Glycoside hydrolase family 2 immunoglobulin-like beta-sandwich" evidence="4">
    <location>
        <begin position="203"/>
        <end position="307"/>
    </location>
</feature>
<dbReference type="PANTHER" id="PTHR42732:SF1">
    <property type="entry name" value="BETA-MANNOSIDASE"/>
    <property type="match status" value="1"/>
</dbReference>
<evidence type="ECO:0000259" key="4">
    <source>
        <dbReference type="Pfam" id="PF00703"/>
    </source>
</evidence>
<dbReference type="Pfam" id="PF02836">
    <property type="entry name" value="Glyco_hydro_2_C"/>
    <property type="match status" value="1"/>
</dbReference>
<dbReference type="GO" id="GO:0005975">
    <property type="term" value="P:carbohydrate metabolic process"/>
    <property type="evidence" value="ECO:0007669"/>
    <property type="project" value="InterPro"/>
</dbReference>
<feature type="domain" description="Glycosyl hydrolases family 2 sugar binding" evidence="6">
    <location>
        <begin position="95"/>
        <end position="190"/>
    </location>
</feature>
<feature type="domain" description="Glycoside hydrolase family 2" evidence="8">
    <location>
        <begin position="709"/>
        <end position="810"/>
    </location>
</feature>
<dbReference type="InterPro" id="IPR036156">
    <property type="entry name" value="Beta-gal/glucu_dom_sf"/>
</dbReference>
<dbReference type="AlphaFoldDB" id="A0A6C0RGM7"/>
<dbReference type="Gene3D" id="2.60.120.260">
    <property type="entry name" value="Galactose-binding domain-like"/>
    <property type="match status" value="1"/>
</dbReference>
<dbReference type="Pfam" id="PF16355">
    <property type="entry name" value="DUF4982"/>
    <property type="match status" value="1"/>
</dbReference>
<keyword evidence="10" id="KW-1185">Reference proteome</keyword>
<dbReference type="InterPro" id="IPR017853">
    <property type="entry name" value="GH"/>
</dbReference>
<evidence type="ECO:0000259" key="7">
    <source>
        <dbReference type="Pfam" id="PF16355"/>
    </source>
</evidence>
<dbReference type="PROSITE" id="PS00608">
    <property type="entry name" value="GLYCOSYL_HYDROL_F2_2"/>
    <property type="match status" value="1"/>
</dbReference>
<evidence type="ECO:0000259" key="8">
    <source>
        <dbReference type="Pfam" id="PF18565"/>
    </source>
</evidence>
<dbReference type="GO" id="GO:0004553">
    <property type="term" value="F:hydrolase activity, hydrolyzing O-glycosyl compounds"/>
    <property type="evidence" value="ECO:0007669"/>
    <property type="project" value="InterPro"/>
</dbReference>
<gene>
    <name evidence="9" type="ORF">G0Q07_16105</name>
</gene>
<dbReference type="InterPro" id="IPR006104">
    <property type="entry name" value="Glyco_hydro_2_N"/>
</dbReference>
<dbReference type="Pfam" id="PF18565">
    <property type="entry name" value="Glyco_hydro2_C5"/>
    <property type="match status" value="1"/>
</dbReference>
<dbReference type="Gene3D" id="3.20.20.80">
    <property type="entry name" value="Glycosidases"/>
    <property type="match status" value="2"/>
</dbReference>
<dbReference type="InterPro" id="IPR006101">
    <property type="entry name" value="Glyco_hydro_2"/>
</dbReference>
<dbReference type="RefSeq" id="WP_163348108.1">
    <property type="nucleotide sequence ID" value="NZ_CP048409.1"/>
</dbReference>
<dbReference type="Proteomes" id="UP000474630">
    <property type="component" value="Chromosome"/>
</dbReference>
<evidence type="ECO:0000256" key="2">
    <source>
        <dbReference type="ARBA" id="ARBA00022801"/>
    </source>
</evidence>
<dbReference type="InterPro" id="IPR023232">
    <property type="entry name" value="Glyco_hydro_2_AS"/>
</dbReference>
<dbReference type="InterPro" id="IPR051913">
    <property type="entry name" value="GH2_Domain-Containing"/>
</dbReference>
<dbReference type="InterPro" id="IPR040605">
    <property type="entry name" value="Glyco_hydro2_dom5"/>
</dbReference>
<dbReference type="InterPro" id="IPR006103">
    <property type="entry name" value="Glyco_hydro_2_cat"/>
</dbReference>
<accession>A0A6C0RGM7</accession>
<dbReference type="Gene3D" id="2.60.40.10">
    <property type="entry name" value="Immunoglobulins"/>
    <property type="match status" value="3"/>
</dbReference>
<name>A0A6C0RGM7_9BACT</name>
<comment type="similarity">
    <text evidence="1">Belongs to the glycosyl hydrolase 2 family.</text>
</comment>
<dbReference type="SUPFAM" id="SSF49303">
    <property type="entry name" value="beta-Galactosidase/glucuronidase domain"/>
    <property type="match status" value="1"/>
</dbReference>
<dbReference type="PROSITE" id="PS51257">
    <property type="entry name" value="PROKAR_LIPOPROTEIN"/>
    <property type="match status" value="1"/>
</dbReference>
<evidence type="ECO:0000256" key="3">
    <source>
        <dbReference type="ARBA" id="ARBA00023295"/>
    </source>
</evidence>
<dbReference type="KEGG" id="drc:G0Q07_16105"/>
<feature type="domain" description="DUF4982" evidence="7">
    <location>
        <begin position="638"/>
        <end position="696"/>
    </location>
</feature>
<evidence type="ECO:0000259" key="5">
    <source>
        <dbReference type="Pfam" id="PF02836"/>
    </source>
</evidence>
<dbReference type="EMBL" id="CP048409">
    <property type="protein sequence ID" value="QIA09146.1"/>
    <property type="molecule type" value="Genomic_DNA"/>
</dbReference>
<keyword evidence="2 9" id="KW-0378">Hydrolase</keyword>
<reference evidence="9 10" key="1">
    <citation type="submission" date="2020-02" db="EMBL/GenBank/DDBJ databases">
        <title>Genome sequencing for Draconibacterium sp. strain M1.</title>
        <authorList>
            <person name="Park S.-J."/>
        </authorList>
    </citation>
    <scope>NUCLEOTIDE SEQUENCE [LARGE SCALE GENOMIC DNA]</scope>
    <source>
        <strain evidence="9 10">M1</strain>
    </source>
</reference>
<evidence type="ECO:0000259" key="6">
    <source>
        <dbReference type="Pfam" id="PF02837"/>
    </source>
</evidence>
<dbReference type="Pfam" id="PF02837">
    <property type="entry name" value="Glyco_hydro_2_N"/>
    <property type="match status" value="1"/>
</dbReference>